<protein>
    <submittedName>
        <fullName evidence="2">Uncharacterized protein</fullName>
    </submittedName>
</protein>
<dbReference type="eggNOG" id="ENOG5031Y5K">
    <property type="taxonomic scope" value="Bacteria"/>
</dbReference>
<organism evidence="2 3">
    <name type="scientific">Bifidobacterium choerinum</name>
    <dbReference type="NCBI Taxonomy" id="35760"/>
    <lineage>
        <taxon>Bacteria</taxon>
        <taxon>Bacillati</taxon>
        <taxon>Actinomycetota</taxon>
        <taxon>Actinomycetes</taxon>
        <taxon>Bifidobacteriales</taxon>
        <taxon>Bifidobacteriaceae</taxon>
        <taxon>Bifidobacterium</taxon>
    </lineage>
</organism>
<dbReference type="STRING" id="35760.BCHO_1198"/>
<proteinExistence type="predicted"/>
<reference evidence="1 4" key="2">
    <citation type="submission" date="2016-11" db="EMBL/GenBank/DDBJ databases">
        <title>complete genome sequence of Bifidobacterium choerinum strain FMB-1.</title>
        <authorList>
            <person name="Park C.-S."/>
            <person name="Jung D.-H."/>
            <person name="Choi D.-S."/>
        </authorList>
    </citation>
    <scope>NUCLEOTIDE SEQUENCE [LARGE SCALE GENOMIC DNA]</scope>
    <source>
        <strain evidence="1 4">FMB-1</strain>
    </source>
</reference>
<gene>
    <name evidence="1" type="ORF">BcFMB_07370</name>
    <name evidence="2" type="ORF">BCHO_1198</name>
</gene>
<accession>A0A087AEG6</accession>
<dbReference type="KEGG" id="bcho:BcFMB_07370"/>
<dbReference type="Proteomes" id="UP000229907">
    <property type="component" value="Chromosome"/>
</dbReference>
<dbReference type="Proteomes" id="UP000028995">
    <property type="component" value="Unassembled WGS sequence"/>
</dbReference>
<evidence type="ECO:0000313" key="3">
    <source>
        <dbReference type="Proteomes" id="UP000028995"/>
    </source>
</evidence>
<evidence type="ECO:0000313" key="1">
    <source>
        <dbReference type="EMBL" id="ATU20765.1"/>
    </source>
</evidence>
<evidence type="ECO:0000313" key="4">
    <source>
        <dbReference type="Proteomes" id="UP000229907"/>
    </source>
</evidence>
<evidence type="ECO:0000313" key="2">
    <source>
        <dbReference type="EMBL" id="KFI57166.1"/>
    </source>
</evidence>
<dbReference type="AlphaFoldDB" id="A0A087AEG6"/>
<dbReference type="EMBL" id="CP018044">
    <property type="protein sequence ID" value="ATU20765.1"/>
    <property type="molecule type" value="Genomic_DNA"/>
</dbReference>
<sequence length="105" mass="11822">MPWWIWLILALFMLAMLVAGIVYAAVHALRASKVIGAVAADVSARIDEMNAPQDAGGAPRRAIFTEPLAVAADRYADAQVAVVERRERRHERHAAVWRRWEQFND</sequence>
<name>A0A087AEG6_9BIFI</name>
<dbReference type="OrthoDB" id="3243284at2"/>
<dbReference type="RefSeq" id="WP_024540408.1">
    <property type="nucleotide sequence ID" value="NZ_CP018044.1"/>
</dbReference>
<reference evidence="2 3" key="1">
    <citation type="submission" date="2014-03" db="EMBL/GenBank/DDBJ databases">
        <title>Genomics of Bifidobacteria.</title>
        <authorList>
            <person name="Ventura M."/>
            <person name="Milani C."/>
            <person name="Lugli G.A."/>
        </authorList>
    </citation>
    <scope>NUCLEOTIDE SEQUENCE [LARGE SCALE GENOMIC DNA]</scope>
    <source>
        <strain evidence="2 3">LMG 10510</strain>
    </source>
</reference>
<dbReference type="EMBL" id="JGYU01000006">
    <property type="protein sequence ID" value="KFI57166.1"/>
    <property type="molecule type" value="Genomic_DNA"/>
</dbReference>
<keyword evidence="3" id="KW-1185">Reference proteome</keyword>